<feature type="domain" description="Ketoreductase" evidence="3">
    <location>
        <begin position="4"/>
        <end position="176"/>
    </location>
</feature>
<dbReference type="AlphaFoldDB" id="A0A0U3TGX6"/>
<dbReference type="InterPro" id="IPR020904">
    <property type="entry name" value="Sc_DH/Rdtase_CS"/>
</dbReference>
<reference evidence="4 5" key="1">
    <citation type="journal article" date="1991" name="Int. J. Syst. Bacteriol.">
        <title>Description of the erythromycin-producing bacterium Arthrobacter sp. strain NRRL B-3381 as Aeromicrobium erythreum gen. nov., sp. nov.</title>
        <authorList>
            <person name="Miller E.S."/>
            <person name="Woese C.R."/>
            <person name="Brenner S."/>
        </authorList>
    </citation>
    <scope>NUCLEOTIDE SEQUENCE [LARGE SCALE GENOMIC DNA]</scope>
    <source>
        <strain evidence="4 5">AR18</strain>
    </source>
</reference>
<dbReference type="Gene3D" id="3.40.50.720">
    <property type="entry name" value="NAD(P)-binding Rossmann-like Domain"/>
    <property type="match status" value="1"/>
</dbReference>
<dbReference type="KEGG" id="aer:AERYTH_09080"/>
<keyword evidence="5" id="KW-1185">Reference proteome</keyword>
<evidence type="ECO:0000256" key="2">
    <source>
        <dbReference type="ARBA" id="ARBA00023002"/>
    </source>
</evidence>
<dbReference type="GO" id="GO:0016491">
    <property type="term" value="F:oxidoreductase activity"/>
    <property type="evidence" value="ECO:0007669"/>
    <property type="project" value="UniProtKB-KW"/>
</dbReference>
<dbReference type="InterPro" id="IPR036291">
    <property type="entry name" value="NAD(P)-bd_dom_sf"/>
</dbReference>
<dbReference type="SMART" id="SM00822">
    <property type="entry name" value="PKS_KR"/>
    <property type="match status" value="1"/>
</dbReference>
<dbReference type="PRINTS" id="PR00081">
    <property type="entry name" value="GDHRDH"/>
</dbReference>
<accession>A0A0U3TGX6</accession>
<dbReference type="InterPro" id="IPR057326">
    <property type="entry name" value="KR_dom"/>
</dbReference>
<dbReference type="PANTHER" id="PTHR44196">
    <property type="entry name" value="DEHYDROGENASE/REDUCTASE SDR FAMILY MEMBER 7B"/>
    <property type="match status" value="1"/>
</dbReference>
<evidence type="ECO:0000259" key="3">
    <source>
        <dbReference type="SMART" id="SM00822"/>
    </source>
</evidence>
<proteinExistence type="inferred from homology"/>
<organism evidence="4 5">
    <name type="scientific">Aeromicrobium erythreum</name>
    <dbReference type="NCBI Taxonomy" id="2041"/>
    <lineage>
        <taxon>Bacteria</taxon>
        <taxon>Bacillati</taxon>
        <taxon>Actinomycetota</taxon>
        <taxon>Actinomycetes</taxon>
        <taxon>Propionibacteriales</taxon>
        <taxon>Nocardioidaceae</taxon>
        <taxon>Aeromicrobium</taxon>
    </lineage>
</organism>
<keyword evidence="2" id="KW-0560">Oxidoreductase</keyword>
<dbReference type="OrthoDB" id="9792003at2"/>
<protein>
    <recommendedName>
        <fullName evidence="3">Ketoreductase domain-containing protein</fullName>
    </recommendedName>
</protein>
<dbReference type="PANTHER" id="PTHR44196:SF1">
    <property type="entry name" value="DEHYDROGENASE_REDUCTASE SDR FAMILY MEMBER 7B"/>
    <property type="match status" value="1"/>
</dbReference>
<name>A0A0U3TGX6_9ACTN</name>
<dbReference type="STRING" id="2041.AERYTH_09080"/>
<dbReference type="RefSeq" id="WP_067857519.1">
    <property type="nucleotide sequence ID" value="NZ_CP011502.1"/>
</dbReference>
<dbReference type="Pfam" id="PF00106">
    <property type="entry name" value="adh_short"/>
    <property type="match status" value="1"/>
</dbReference>
<comment type="similarity">
    <text evidence="1">Belongs to the short-chain dehydrogenases/reductases (SDR) family.</text>
</comment>
<evidence type="ECO:0000313" key="5">
    <source>
        <dbReference type="Proteomes" id="UP000067689"/>
    </source>
</evidence>
<sequence>MTRPTALVTGATRGIGRAVAEDLARTHDVVLVGRDVEELDAVASGLEGSSVLALDVADADAVDAASLPEGLDVLVHAAGVAVNGTVGDVTRDDWRSVFEVNVFGVAHLTSRLLPTLRDGGGTVVLVNSGAGLFSTPGNAVYSGSKFALRTFGDCLREEEREHGVRVVSVHPGIVDTAMGRQVLERGDGGHPERMIQPATIAAAVRVAVDAPPEAQFETISVRPTLDPKGD</sequence>
<dbReference type="GO" id="GO:0016020">
    <property type="term" value="C:membrane"/>
    <property type="evidence" value="ECO:0007669"/>
    <property type="project" value="TreeGrafter"/>
</dbReference>
<evidence type="ECO:0000313" key="4">
    <source>
        <dbReference type="EMBL" id="ALX04839.1"/>
    </source>
</evidence>
<dbReference type="PATRIC" id="fig|2041.4.peg.1899"/>
<dbReference type="PROSITE" id="PS00061">
    <property type="entry name" value="ADH_SHORT"/>
    <property type="match status" value="1"/>
</dbReference>
<dbReference type="InterPro" id="IPR002347">
    <property type="entry name" value="SDR_fam"/>
</dbReference>
<dbReference type="NCBIfam" id="NF006073">
    <property type="entry name" value="PRK08219.1"/>
    <property type="match status" value="1"/>
</dbReference>
<dbReference type="EMBL" id="CP011502">
    <property type="protein sequence ID" value="ALX04839.1"/>
    <property type="molecule type" value="Genomic_DNA"/>
</dbReference>
<evidence type="ECO:0000256" key="1">
    <source>
        <dbReference type="ARBA" id="ARBA00006484"/>
    </source>
</evidence>
<dbReference type="Proteomes" id="UP000067689">
    <property type="component" value="Chromosome"/>
</dbReference>
<gene>
    <name evidence="4" type="ORF">AERYTH_09080</name>
</gene>
<dbReference type="SUPFAM" id="SSF51735">
    <property type="entry name" value="NAD(P)-binding Rossmann-fold domains"/>
    <property type="match status" value="1"/>
</dbReference>